<dbReference type="InterPro" id="IPR002110">
    <property type="entry name" value="Ankyrin_rpt"/>
</dbReference>
<dbReference type="PANTHER" id="PTHR24159:SF5">
    <property type="entry name" value="ANK_REP_REGION DOMAIN-CONTAINING PROTEIN"/>
    <property type="match status" value="1"/>
</dbReference>
<dbReference type="PROSITE" id="PS50297">
    <property type="entry name" value="ANK_REP_REGION"/>
    <property type="match status" value="1"/>
</dbReference>
<dbReference type="Pfam" id="PF12796">
    <property type="entry name" value="Ank_2"/>
    <property type="match status" value="1"/>
</dbReference>
<dbReference type="PROSITE" id="PS50088">
    <property type="entry name" value="ANK_REPEAT"/>
    <property type="match status" value="1"/>
</dbReference>
<keyword evidence="4" id="KW-1185">Reference proteome</keyword>
<dbReference type="Gene3D" id="1.25.40.20">
    <property type="entry name" value="Ankyrin repeat-containing domain"/>
    <property type="match status" value="2"/>
</dbReference>
<dbReference type="Pfam" id="PF13606">
    <property type="entry name" value="Ank_3"/>
    <property type="match status" value="1"/>
</dbReference>
<name>A0ABR2L0E0_9EUKA</name>
<evidence type="ECO:0000259" key="2">
    <source>
        <dbReference type="Pfam" id="PF11929"/>
    </source>
</evidence>
<evidence type="ECO:0000313" key="4">
    <source>
        <dbReference type="Proteomes" id="UP001470230"/>
    </source>
</evidence>
<dbReference type="InterPro" id="IPR036770">
    <property type="entry name" value="Ankyrin_rpt-contain_sf"/>
</dbReference>
<evidence type="ECO:0000313" key="3">
    <source>
        <dbReference type="EMBL" id="KAK8896834.1"/>
    </source>
</evidence>
<keyword evidence="1" id="KW-0040">ANK repeat</keyword>
<dbReference type="SMART" id="SM00248">
    <property type="entry name" value="ANK"/>
    <property type="match status" value="5"/>
</dbReference>
<organism evidence="3 4">
    <name type="scientific">Tritrichomonas musculus</name>
    <dbReference type="NCBI Taxonomy" id="1915356"/>
    <lineage>
        <taxon>Eukaryota</taxon>
        <taxon>Metamonada</taxon>
        <taxon>Parabasalia</taxon>
        <taxon>Tritrichomonadida</taxon>
        <taxon>Tritrichomonadidae</taxon>
        <taxon>Tritrichomonas</taxon>
    </lineage>
</organism>
<protein>
    <recommendedName>
        <fullName evidence="2">DUF3447 domain-containing protein</fullName>
    </recommendedName>
</protein>
<gene>
    <name evidence="3" type="ORF">M9Y10_014758</name>
</gene>
<dbReference type="EMBL" id="JAPFFF010000002">
    <property type="protein sequence ID" value="KAK8896834.1"/>
    <property type="molecule type" value="Genomic_DNA"/>
</dbReference>
<dbReference type="PANTHER" id="PTHR24159">
    <property type="match status" value="1"/>
</dbReference>
<feature type="repeat" description="ANK" evidence="1">
    <location>
        <begin position="389"/>
        <end position="411"/>
    </location>
</feature>
<proteinExistence type="predicted"/>
<sequence>MEISQLLIAEKANFDQIIELQDMLANIDQISFEEITNFISSKFLASKETIRQLLYSIKFAIEWRPKNFEYYCQLIEIESEIIKENFTSDELCIEILTNDFLRLRLYELNLINLNSIKKLSIMNRSSLLFFKPEIENDQIDKEKDLLRHEGMHENELFRLIRNDDLEKFQQILSNSAVDVNMKVNFSNYEISTIINDFYRMPNLIEYSAFFGSVNIFKFLILNGAHITSRVSQFAVAGGNYEIIHILEEKEISFEKTMYFALRFHRNEVANYLNEKHGIQFTTVMFQTCVLYYNVEELVELFSTIEDFDINAKDHGMTIFMFAAENGYFDLVRWISMIKGIDINASNEVNVFKKKSFWNALLLAVENDHAEIVRFLVSLEGIDVNAQDYQKDTALHLAVSSQKVEIVKILLSYPKINVNLKNSNVFDCFAVVFS</sequence>
<accession>A0ABR2L0E0</accession>
<dbReference type="InterPro" id="IPR020683">
    <property type="entry name" value="DUF3447"/>
</dbReference>
<reference evidence="3 4" key="1">
    <citation type="submission" date="2024-04" db="EMBL/GenBank/DDBJ databases">
        <title>Tritrichomonas musculus Genome.</title>
        <authorList>
            <person name="Alves-Ferreira E."/>
            <person name="Grigg M."/>
            <person name="Lorenzi H."/>
            <person name="Galac M."/>
        </authorList>
    </citation>
    <scope>NUCLEOTIDE SEQUENCE [LARGE SCALE GENOMIC DNA]</scope>
    <source>
        <strain evidence="3 4">EAF2021</strain>
    </source>
</reference>
<dbReference type="Proteomes" id="UP001470230">
    <property type="component" value="Unassembled WGS sequence"/>
</dbReference>
<evidence type="ECO:0000256" key="1">
    <source>
        <dbReference type="PROSITE-ProRule" id="PRU00023"/>
    </source>
</evidence>
<dbReference type="Pfam" id="PF11929">
    <property type="entry name" value="DUF3447"/>
    <property type="match status" value="1"/>
</dbReference>
<feature type="domain" description="DUF3447" evidence="2">
    <location>
        <begin position="224"/>
        <end position="296"/>
    </location>
</feature>
<dbReference type="SUPFAM" id="SSF48403">
    <property type="entry name" value="Ankyrin repeat"/>
    <property type="match status" value="1"/>
</dbReference>
<comment type="caution">
    <text evidence="3">The sequence shown here is derived from an EMBL/GenBank/DDBJ whole genome shotgun (WGS) entry which is preliminary data.</text>
</comment>